<reference evidence="1" key="1">
    <citation type="submission" date="2017-08" db="EMBL/GenBank/DDBJ databases">
        <authorList>
            <person name="Polle J.E."/>
            <person name="Barry K."/>
            <person name="Cushman J."/>
            <person name="Schmutz J."/>
            <person name="Tran D."/>
            <person name="Hathwaick L.T."/>
            <person name="Yim W.C."/>
            <person name="Jenkins J."/>
            <person name="Mckie-Krisberg Z.M."/>
            <person name="Prochnik S."/>
            <person name="Lindquist E."/>
            <person name="Dockter R.B."/>
            <person name="Adam C."/>
            <person name="Molina H."/>
            <person name="Bunkerborg J."/>
            <person name="Jin E."/>
            <person name="Buchheim M."/>
            <person name="Magnuson J."/>
        </authorList>
    </citation>
    <scope>NUCLEOTIDE SEQUENCE</scope>
    <source>
        <strain evidence="1">CCAP 19/18</strain>
    </source>
</reference>
<name>A0ABQ7GZQ7_DUNSA</name>
<keyword evidence="2" id="KW-1185">Reference proteome</keyword>
<organism evidence="1 2">
    <name type="scientific">Dunaliella salina</name>
    <name type="common">Green alga</name>
    <name type="synonym">Protococcus salinus</name>
    <dbReference type="NCBI Taxonomy" id="3046"/>
    <lineage>
        <taxon>Eukaryota</taxon>
        <taxon>Viridiplantae</taxon>
        <taxon>Chlorophyta</taxon>
        <taxon>core chlorophytes</taxon>
        <taxon>Chlorophyceae</taxon>
        <taxon>CS clade</taxon>
        <taxon>Chlamydomonadales</taxon>
        <taxon>Dunaliellaceae</taxon>
        <taxon>Dunaliella</taxon>
    </lineage>
</organism>
<evidence type="ECO:0008006" key="3">
    <source>
        <dbReference type="Google" id="ProtNLM"/>
    </source>
</evidence>
<sequence>MQAIVYVRRENQVQLLKIRNKKYRGFRVHTILRTGLQQGFSLLLWAHCPFLKPSCSDDGILICATEIIEESREKMREEQHAMCTHLGTSTALLFSLSQSPTPLTLSKCS</sequence>
<dbReference type="EMBL" id="MU069524">
    <property type="protein sequence ID" value="KAF5840066.1"/>
    <property type="molecule type" value="Genomic_DNA"/>
</dbReference>
<dbReference type="Proteomes" id="UP000815325">
    <property type="component" value="Unassembled WGS sequence"/>
</dbReference>
<evidence type="ECO:0000313" key="2">
    <source>
        <dbReference type="Proteomes" id="UP000815325"/>
    </source>
</evidence>
<proteinExistence type="predicted"/>
<gene>
    <name evidence="1" type="ORF">DUNSADRAFT_17801</name>
</gene>
<protein>
    <recommendedName>
        <fullName evidence="3">Encoded protein</fullName>
    </recommendedName>
</protein>
<comment type="caution">
    <text evidence="1">The sequence shown here is derived from an EMBL/GenBank/DDBJ whole genome shotgun (WGS) entry which is preliminary data.</text>
</comment>
<evidence type="ECO:0000313" key="1">
    <source>
        <dbReference type="EMBL" id="KAF5840066.1"/>
    </source>
</evidence>
<accession>A0ABQ7GZQ7</accession>